<proteinExistence type="predicted"/>
<accession>A0A2V1D5R5</accession>
<evidence type="ECO:0000313" key="3">
    <source>
        <dbReference type="Proteomes" id="UP000244855"/>
    </source>
</evidence>
<protein>
    <submittedName>
        <fullName evidence="2">Uncharacterized protein</fullName>
    </submittedName>
</protein>
<organism evidence="2 3">
    <name type="scientific">Periconia macrospinosa</name>
    <dbReference type="NCBI Taxonomy" id="97972"/>
    <lineage>
        <taxon>Eukaryota</taxon>
        <taxon>Fungi</taxon>
        <taxon>Dikarya</taxon>
        <taxon>Ascomycota</taxon>
        <taxon>Pezizomycotina</taxon>
        <taxon>Dothideomycetes</taxon>
        <taxon>Pleosporomycetidae</taxon>
        <taxon>Pleosporales</taxon>
        <taxon>Massarineae</taxon>
        <taxon>Periconiaceae</taxon>
        <taxon>Periconia</taxon>
    </lineage>
</organism>
<name>A0A2V1D5R5_9PLEO</name>
<dbReference type="Proteomes" id="UP000244855">
    <property type="component" value="Unassembled WGS sequence"/>
</dbReference>
<dbReference type="EMBL" id="KZ805591">
    <property type="protein sequence ID" value="PVH93406.1"/>
    <property type="molecule type" value="Genomic_DNA"/>
</dbReference>
<dbReference type="AlphaFoldDB" id="A0A2V1D5R5"/>
<evidence type="ECO:0000256" key="1">
    <source>
        <dbReference type="SAM" id="MobiDB-lite"/>
    </source>
</evidence>
<sequence>MPSIEEKIAAKKKEVDESDAAWVKIRDELGGKEEIEEVHRFFIERIQALREYREQLRKTFKELDEEVIRSIKSLTKDGNLVELKRLWLNSSAIQKGLPIMKEYEIQEDEIPDDEDEDEDEDEDDAESF</sequence>
<feature type="region of interest" description="Disordered" evidence="1">
    <location>
        <begin position="102"/>
        <end position="128"/>
    </location>
</feature>
<feature type="compositionally biased region" description="Acidic residues" evidence="1">
    <location>
        <begin position="105"/>
        <end position="128"/>
    </location>
</feature>
<keyword evidence="3" id="KW-1185">Reference proteome</keyword>
<gene>
    <name evidence="2" type="ORF">DM02DRAFT_733128</name>
</gene>
<evidence type="ECO:0000313" key="2">
    <source>
        <dbReference type="EMBL" id="PVH93406.1"/>
    </source>
</evidence>
<reference evidence="2 3" key="1">
    <citation type="journal article" date="2018" name="Sci. Rep.">
        <title>Comparative genomics provides insights into the lifestyle and reveals functional heterogeneity of dark septate endophytic fungi.</title>
        <authorList>
            <person name="Knapp D.G."/>
            <person name="Nemeth J.B."/>
            <person name="Barry K."/>
            <person name="Hainaut M."/>
            <person name="Henrissat B."/>
            <person name="Johnson J."/>
            <person name="Kuo A."/>
            <person name="Lim J.H.P."/>
            <person name="Lipzen A."/>
            <person name="Nolan M."/>
            <person name="Ohm R.A."/>
            <person name="Tamas L."/>
            <person name="Grigoriev I.V."/>
            <person name="Spatafora J.W."/>
            <person name="Nagy L.G."/>
            <person name="Kovacs G.M."/>
        </authorList>
    </citation>
    <scope>NUCLEOTIDE SEQUENCE [LARGE SCALE GENOMIC DNA]</scope>
    <source>
        <strain evidence="2 3">DSE2036</strain>
    </source>
</reference>